<dbReference type="NCBIfam" id="TIGR00197">
    <property type="entry name" value="yjeF_nterm"/>
    <property type="match status" value="1"/>
</dbReference>
<evidence type="ECO:0000256" key="8">
    <source>
        <dbReference type="ARBA" id="ARBA00022857"/>
    </source>
</evidence>
<comment type="function">
    <text evidence="17">Catalyzes the dehydration of the S-form of NAD(P)HX at the expense of ADP, which is converted to AMP. Together with NAD(P)HX epimerase, which catalyzes the epimerization of the S- and R-forms, the enzyme allows the repair of both epimers of NAD(P)HX, a damaged form of NAD(P)H that is a result of enzymatic or heat-dependent hydration.</text>
</comment>
<dbReference type="PROSITE" id="PS51383">
    <property type="entry name" value="YJEF_C_3"/>
    <property type="match status" value="1"/>
</dbReference>
<comment type="catalytic activity">
    <reaction evidence="1 18 19">
        <text>(6R)-NADHX = (6S)-NADHX</text>
        <dbReference type="Rhea" id="RHEA:32215"/>
        <dbReference type="ChEBI" id="CHEBI:64074"/>
        <dbReference type="ChEBI" id="CHEBI:64075"/>
        <dbReference type="EC" id="5.1.99.6"/>
    </reaction>
</comment>
<comment type="similarity">
    <text evidence="3 19">In the N-terminal section; belongs to the NnrE/AIBP family.</text>
</comment>
<dbReference type="NCBIfam" id="TIGR00196">
    <property type="entry name" value="yjeF_cterm"/>
    <property type="match status" value="1"/>
</dbReference>
<keyword evidence="23" id="KW-1185">Reference proteome</keyword>
<feature type="binding site" evidence="18">
    <location>
        <begin position="132"/>
        <end position="138"/>
    </location>
    <ligand>
        <name>(6S)-NADPHX</name>
        <dbReference type="ChEBI" id="CHEBI:64076"/>
    </ligand>
</feature>
<feature type="binding site" evidence="18">
    <location>
        <position position="161"/>
    </location>
    <ligand>
        <name>(6S)-NADPHX</name>
        <dbReference type="ChEBI" id="CHEBI:64076"/>
    </ligand>
</feature>
<dbReference type="InterPro" id="IPR017953">
    <property type="entry name" value="Carbohydrate_kinase_pred_CS"/>
</dbReference>
<dbReference type="HAMAP" id="MF_01966">
    <property type="entry name" value="NADHX_epimerase"/>
    <property type="match status" value="1"/>
</dbReference>
<feature type="binding site" evidence="17">
    <location>
        <begin position="408"/>
        <end position="412"/>
    </location>
    <ligand>
        <name>AMP</name>
        <dbReference type="ChEBI" id="CHEBI:456215"/>
    </ligand>
</feature>
<evidence type="ECO:0000256" key="16">
    <source>
        <dbReference type="ARBA" id="ARBA00049209"/>
    </source>
</evidence>
<keyword evidence="9 18" id="KW-0630">Potassium</keyword>
<dbReference type="Pfam" id="PF03853">
    <property type="entry name" value="YjeF_N"/>
    <property type="match status" value="1"/>
</dbReference>
<organism evidence="22 23">
    <name type="scientific">Alloalcanivorax marinus</name>
    <dbReference type="NCBI Taxonomy" id="1177169"/>
    <lineage>
        <taxon>Bacteria</taxon>
        <taxon>Pseudomonadati</taxon>
        <taxon>Pseudomonadota</taxon>
        <taxon>Gammaproteobacteria</taxon>
        <taxon>Oceanospirillales</taxon>
        <taxon>Alcanivoracaceae</taxon>
        <taxon>Alloalcanivorax</taxon>
    </lineage>
</organism>
<comment type="function">
    <text evidence="14 19">Bifunctional enzyme that catalyzes the epimerization of the S- and R-forms of NAD(P)HX and the dehydration of the S-form of NAD(P)HX at the expense of ADP, which is converted to AMP. This allows the repair of both epimers of NAD(P)HX, a damaged form of NAD(P)H that is a result of enzymatic or heat-dependent hydration.</text>
</comment>
<dbReference type="PANTHER" id="PTHR12592:SF0">
    <property type="entry name" value="ATP-DEPENDENT (S)-NAD(P)H-HYDRATE DEHYDRATASE"/>
    <property type="match status" value="1"/>
</dbReference>
<dbReference type="GO" id="GO:0005524">
    <property type="term" value="F:ATP binding"/>
    <property type="evidence" value="ECO:0007669"/>
    <property type="project" value="UniProtKB-UniRule"/>
</dbReference>
<protein>
    <recommendedName>
        <fullName evidence="19">Bifunctional NAD(P)H-hydrate repair enzyme</fullName>
    </recommendedName>
    <alternativeName>
        <fullName evidence="19">Nicotinamide nucleotide repair protein</fullName>
    </alternativeName>
    <domain>
        <recommendedName>
            <fullName evidence="19">ADP-dependent (S)-NAD(P)H-hydrate dehydratase</fullName>
            <ecNumber evidence="19">4.2.1.136</ecNumber>
        </recommendedName>
        <alternativeName>
            <fullName evidence="19">ADP-dependent NAD(P)HX dehydratase</fullName>
        </alternativeName>
    </domain>
    <domain>
        <recommendedName>
            <fullName evidence="19">NAD(P)H-hydrate epimerase</fullName>
            <ecNumber evidence="19">5.1.99.6</ecNumber>
        </recommendedName>
    </domain>
</protein>
<evidence type="ECO:0000256" key="19">
    <source>
        <dbReference type="PIRNR" id="PIRNR017184"/>
    </source>
</evidence>
<dbReference type="Gene3D" id="3.40.1190.20">
    <property type="match status" value="1"/>
</dbReference>
<evidence type="ECO:0000256" key="10">
    <source>
        <dbReference type="ARBA" id="ARBA00023027"/>
    </source>
</evidence>
<feature type="binding site" evidence="17">
    <location>
        <position position="371"/>
    </location>
    <ligand>
        <name>(6S)-NADPHX</name>
        <dbReference type="ChEBI" id="CHEBI:64076"/>
    </ligand>
</feature>
<comment type="similarity">
    <text evidence="17">Belongs to the NnrD/CARKD family.</text>
</comment>
<keyword evidence="12 17" id="KW-0456">Lyase</keyword>
<evidence type="ECO:0000256" key="12">
    <source>
        <dbReference type="ARBA" id="ARBA00023239"/>
    </source>
</evidence>
<evidence type="ECO:0000313" key="22">
    <source>
        <dbReference type="EMBL" id="MCC4307822.1"/>
    </source>
</evidence>
<evidence type="ECO:0000256" key="1">
    <source>
        <dbReference type="ARBA" id="ARBA00000013"/>
    </source>
</evidence>
<dbReference type="PANTHER" id="PTHR12592">
    <property type="entry name" value="ATP-DEPENDENT (S)-NAD(P)H-HYDRATE DEHYDRATASE FAMILY MEMBER"/>
    <property type="match status" value="1"/>
</dbReference>
<comment type="caution">
    <text evidence="22">The sequence shown here is derived from an EMBL/GenBank/DDBJ whole genome shotgun (WGS) entry which is preliminary data.</text>
</comment>
<dbReference type="HAMAP" id="MF_01965">
    <property type="entry name" value="NADHX_dehydratase"/>
    <property type="match status" value="1"/>
</dbReference>
<reference evidence="22" key="1">
    <citation type="submission" date="2021-10" db="EMBL/GenBank/DDBJ databases">
        <title>The diversity and Nitrogen Metabolism of Culturable Nitrate-Utilizing Bacteria Within the Oxygen Minimum Zone of the Changjiang (Yangtze River)Estuary.</title>
        <authorList>
            <person name="Zhang D."/>
            <person name="Zheng J."/>
            <person name="Liu S."/>
            <person name="He W."/>
        </authorList>
    </citation>
    <scope>NUCLEOTIDE SEQUENCE</scope>
    <source>
        <strain evidence="22">FXH-223</strain>
    </source>
</reference>
<evidence type="ECO:0000256" key="14">
    <source>
        <dbReference type="ARBA" id="ARBA00025153"/>
    </source>
</evidence>
<comment type="catalytic activity">
    <reaction evidence="2 18 19">
        <text>(6R)-NADPHX = (6S)-NADPHX</text>
        <dbReference type="Rhea" id="RHEA:32227"/>
        <dbReference type="ChEBI" id="CHEBI:64076"/>
        <dbReference type="ChEBI" id="CHEBI:64077"/>
        <dbReference type="EC" id="5.1.99.6"/>
    </reaction>
</comment>
<evidence type="ECO:0000256" key="7">
    <source>
        <dbReference type="ARBA" id="ARBA00022840"/>
    </source>
</evidence>
<dbReference type="EC" id="4.2.1.136" evidence="19"/>
<dbReference type="PROSITE" id="PS01049">
    <property type="entry name" value="YJEF_C_1"/>
    <property type="match status" value="1"/>
</dbReference>
<dbReference type="InterPro" id="IPR029056">
    <property type="entry name" value="Ribokinase-like"/>
</dbReference>
<feature type="binding site" evidence="18">
    <location>
        <position position="164"/>
    </location>
    <ligand>
        <name>K(+)</name>
        <dbReference type="ChEBI" id="CHEBI:29103"/>
    </ligand>
</feature>
<dbReference type="AlphaFoldDB" id="A0A9Q3ULX0"/>
<keyword evidence="11 18" id="KW-0413">Isomerase</keyword>
<dbReference type="PIRSF" id="PIRSF017184">
    <property type="entry name" value="Nnr"/>
    <property type="match status" value="1"/>
</dbReference>
<feature type="domain" description="YjeF N-terminal" evidence="21">
    <location>
        <begin position="16"/>
        <end position="218"/>
    </location>
</feature>
<dbReference type="EC" id="5.1.99.6" evidence="19"/>
<dbReference type="InterPro" id="IPR030677">
    <property type="entry name" value="Nnr"/>
</dbReference>
<feature type="binding site" evidence="18">
    <location>
        <position position="64"/>
    </location>
    <ligand>
        <name>K(+)</name>
        <dbReference type="ChEBI" id="CHEBI:29103"/>
    </ligand>
</feature>
<evidence type="ECO:0000256" key="2">
    <source>
        <dbReference type="ARBA" id="ARBA00000909"/>
    </source>
</evidence>
<comment type="catalytic activity">
    <reaction evidence="15 17 19">
        <text>(6S)-NADHX + ADP = AMP + phosphate + NADH + H(+)</text>
        <dbReference type="Rhea" id="RHEA:32223"/>
        <dbReference type="ChEBI" id="CHEBI:15378"/>
        <dbReference type="ChEBI" id="CHEBI:43474"/>
        <dbReference type="ChEBI" id="CHEBI:57945"/>
        <dbReference type="ChEBI" id="CHEBI:64074"/>
        <dbReference type="ChEBI" id="CHEBI:456215"/>
        <dbReference type="ChEBI" id="CHEBI:456216"/>
        <dbReference type="EC" id="4.2.1.136"/>
    </reaction>
</comment>
<evidence type="ECO:0000256" key="9">
    <source>
        <dbReference type="ARBA" id="ARBA00022958"/>
    </source>
</evidence>
<dbReference type="Proteomes" id="UP001108027">
    <property type="component" value="Unassembled WGS sequence"/>
</dbReference>
<comment type="similarity">
    <text evidence="18">Belongs to the NnrE/AIBP family.</text>
</comment>
<keyword evidence="5 18" id="KW-0479">Metal-binding</keyword>
<name>A0A9Q3ULX0_9GAMM</name>
<dbReference type="CDD" id="cd01171">
    <property type="entry name" value="YXKO-related"/>
    <property type="match status" value="1"/>
</dbReference>
<comment type="cofactor">
    <cofactor evidence="17">
        <name>Mg(2+)</name>
        <dbReference type="ChEBI" id="CHEBI:18420"/>
    </cofactor>
</comment>
<evidence type="ECO:0000256" key="4">
    <source>
        <dbReference type="ARBA" id="ARBA00009524"/>
    </source>
</evidence>
<dbReference type="PROSITE" id="PS51385">
    <property type="entry name" value="YJEF_N"/>
    <property type="match status" value="1"/>
</dbReference>
<dbReference type="Gene3D" id="3.40.50.10260">
    <property type="entry name" value="YjeF N-terminal domain"/>
    <property type="match status" value="1"/>
</dbReference>
<feature type="binding site" evidence="18">
    <location>
        <begin position="63"/>
        <end position="67"/>
    </location>
    <ligand>
        <name>(6S)-NADPHX</name>
        <dbReference type="ChEBI" id="CHEBI:64076"/>
    </ligand>
</feature>
<evidence type="ECO:0000256" key="6">
    <source>
        <dbReference type="ARBA" id="ARBA00022741"/>
    </source>
</evidence>
<evidence type="ECO:0000256" key="18">
    <source>
        <dbReference type="HAMAP-Rule" id="MF_01966"/>
    </source>
</evidence>
<evidence type="ECO:0000259" key="20">
    <source>
        <dbReference type="PROSITE" id="PS51383"/>
    </source>
</evidence>
<sequence>MSVRSLPDRLYSAAQTRELDRLAGEAGLSGEQLMERAGRAAFELLVQRWPEVTRPAILCGGGNNGGDGYVVARLAREAGLQPVIFQDRPVEALKGDALTMARRARDLGVPMHSLSPDSLPTEAPVLVDALLGTGLSGPLRDDKKALIQALDRLGKPVLAVDVPSGLAADSGASTGAVLHASCTLTFIGVNRGLLTGIGPVCTGELLFEGLGVEARVHRRIDAPVWRPTPADRARWLPPRQRDGYKKTYGHVLVIGGDHGFGGAPMLTAQAAAHAGAGLVSLATRAEHVAPLLARQPEVMARAVDDVDQLAPLLERATVVAIGPGLGLDAWGRALLEAALDSGLPLVVDADALTLIAEWRPDARQDWVLTPHPGEAARLLDSGTGAVQGDRFAAVESLAARYGGAVLLKGLGTLVRGAEGTALISDGNPGMGSGGMGDLLTGVIAALRAQGLPPYPAAALGAMIHARAADGAARRDGERGLLATDLLTDLRRELNGHDH</sequence>
<evidence type="ECO:0000256" key="13">
    <source>
        <dbReference type="ARBA" id="ARBA00023268"/>
    </source>
</evidence>
<feature type="domain" description="YjeF C-terminal" evidence="20">
    <location>
        <begin position="228"/>
        <end position="496"/>
    </location>
</feature>
<dbReference type="GO" id="GO:0046496">
    <property type="term" value="P:nicotinamide nucleotide metabolic process"/>
    <property type="evidence" value="ECO:0007669"/>
    <property type="project" value="UniProtKB-UniRule"/>
</dbReference>
<evidence type="ECO:0000256" key="11">
    <source>
        <dbReference type="ARBA" id="ARBA00023235"/>
    </source>
</evidence>
<feature type="binding site" evidence="17">
    <location>
        <position position="437"/>
    </location>
    <ligand>
        <name>(6S)-NADPHX</name>
        <dbReference type="ChEBI" id="CHEBI:64076"/>
    </ligand>
</feature>
<comment type="caution">
    <text evidence="18">Lacks conserved residue(s) required for the propagation of feature annotation.</text>
</comment>
<feature type="binding site" evidence="17">
    <location>
        <position position="263"/>
    </location>
    <ligand>
        <name>(6S)-NADPHX</name>
        <dbReference type="ChEBI" id="CHEBI:64076"/>
    </ligand>
</feature>
<evidence type="ECO:0000256" key="5">
    <source>
        <dbReference type="ARBA" id="ARBA00022723"/>
    </source>
</evidence>
<evidence type="ECO:0000256" key="3">
    <source>
        <dbReference type="ARBA" id="ARBA00006001"/>
    </source>
</evidence>
<feature type="binding site" evidence="17">
    <location>
        <position position="324"/>
    </location>
    <ligand>
        <name>(6S)-NADPHX</name>
        <dbReference type="ChEBI" id="CHEBI:64076"/>
    </ligand>
</feature>
<evidence type="ECO:0000259" key="21">
    <source>
        <dbReference type="PROSITE" id="PS51385"/>
    </source>
</evidence>
<keyword evidence="13" id="KW-0511">Multifunctional enzyme</keyword>
<dbReference type="GO" id="GO:0052855">
    <property type="term" value="F:ADP-dependent NAD(P)H-hydrate dehydratase activity"/>
    <property type="evidence" value="ECO:0007669"/>
    <property type="project" value="UniProtKB-UniRule"/>
</dbReference>
<dbReference type="GO" id="GO:0110051">
    <property type="term" value="P:metabolite repair"/>
    <property type="evidence" value="ECO:0007669"/>
    <property type="project" value="TreeGrafter"/>
</dbReference>
<feature type="binding site" evidence="18">
    <location>
        <position position="128"/>
    </location>
    <ligand>
        <name>K(+)</name>
        <dbReference type="ChEBI" id="CHEBI:29103"/>
    </ligand>
</feature>
<dbReference type="GO" id="GO:0052856">
    <property type="term" value="F:NAD(P)HX epimerase activity"/>
    <property type="evidence" value="ECO:0007669"/>
    <property type="project" value="UniProtKB-UniRule"/>
</dbReference>
<keyword evidence="8 17" id="KW-0521">NADP</keyword>
<dbReference type="RefSeq" id="WP_228233227.1">
    <property type="nucleotide sequence ID" value="NZ_JAJGNA010000003.1"/>
</dbReference>
<accession>A0A9Q3ULX0</accession>
<dbReference type="Pfam" id="PF01256">
    <property type="entry name" value="Carb_kinase"/>
    <property type="match status" value="1"/>
</dbReference>
<keyword evidence="7 17" id="KW-0067">ATP-binding</keyword>
<comment type="catalytic activity">
    <reaction evidence="16 17 19">
        <text>(6S)-NADPHX + ADP = AMP + phosphate + NADPH + H(+)</text>
        <dbReference type="Rhea" id="RHEA:32235"/>
        <dbReference type="ChEBI" id="CHEBI:15378"/>
        <dbReference type="ChEBI" id="CHEBI:43474"/>
        <dbReference type="ChEBI" id="CHEBI:57783"/>
        <dbReference type="ChEBI" id="CHEBI:64076"/>
        <dbReference type="ChEBI" id="CHEBI:456215"/>
        <dbReference type="ChEBI" id="CHEBI:456216"/>
        <dbReference type="EC" id="4.2.1.136"/>
    </reaction>
</comment>
<dbReference type="InterPro" id="IPR000631">
    <property type="entry name" value="CARKD"/>
</dbReference>
<comment type="similarity">
    <text evidence="4 19">In the C-terminal section; belongs to the NnrD/CARKD family.</text>
</comment>
<evidence type="ECO:0000256" key="17">
    <source>
        <dbReference type="HAMAP-Rule" id="MF_01965"/>
    </source>
</evidence>
<dbReference type="SUPFAM" id="SSF64153">
    <property type="entry name" value="YjeF N-terminal domain-like"/>
    <property type="match status" value="1"/>
</dbReference>
<comment type="subunit">
    <text evidence="17">Homotetramer.</text>
</comment>
<comment type="cofactor">
    <cofactor evidence="18 19">
        <name>K(+)</name>
        <dbReference type="ChEBI" id="CHEBI:29103"/>
    </cofactor>
    <text evidence="18 19">Binds 1 potassium ion per subunit.</text>
</comment>
<dbReference type="GO" id="GO:0046872">
    <property type="term" value="F:metal ion binding"/>
    <property type="evidence" value="ECO:0007669"/>
    <property type="project" value="UniProtKB-UniRule"/>
</dbReference>
<gene>
    <name evidence="18" type="primary">nnrE</name>
    <name evidence="17" type="synonym">nnrD</name>
    <name evidence="22" type="ORF">LL252_04480</name>
</gene>
<evidence type="ECO:0000313" key="23">
    <source>
        <dbReference type="Proteomes" id="UP001108027"/>
    </source>
</evidence>
<feature type="binding site" evidence="17">
    <location>
        <position position="436"/>
    </location>
    <ligand>
        <name>AMP</name>
        <dbReference type="ChEBI" id="CHEBI:456215"/>
    </ligand>
</feature>
<keyword evidence="6 17" id="KW-0547">Nucleotide-binding</keyword>
<evidence type="ECO:0000256" key="15">
    <source>
        <dbReference type="ARBA" id="ARBA00048238"/>
    </source>
</evidence>
<proteinExistence type="inferred from homology"/>
<dbReference type="InterPro" id="IPR004443">
    <property type="entry name" value="YjeF_N_dom"/>
</dbReference>
<keyword evidence="10 17" id="KW-0520">NAD</keyword>
<dbReference type="InterPro" id="IPR036652">
    <property type="entry name" value="YjeF_N_dom_sf"/>
</dbReference>
<dbReference type="EMBL" id="JAJGNA010000003">
    <property type="protein sequence ID" value="MCC4307822.1"/>
    <property type="molecule type" value="Genomic_DNA"/>
</dbReference>
<comment type="function">
    <text evidence="18">Catalyzes the epimerization of the S- and R-forms of NAD(P)HX, a damaged form of NAD(P)H that is a result of enzymatic or heat-dependent hydration. This is a prerequisite for the S-specific NAD(P)H-hydrate dehydratase to allow the repair of both epimers of NAD(P)HX.</text>
</comment>
<dbReference type="SUPFAM" id="SSF53613">
    <property type="entry name" value="Ribokinase-like"/>
    <property type="match status" value="1"/>
</dbReference>